<dbReference type="OrthoDB" id="10538557at2759"/>
<evidence type="ECO:0000256" key="4">
    <source>
        <dbReference type="ARBA" id="ARBA00023242"/>
    </source>
</evidence>
<dbReference type="WBParaSite" id="HDID_0001062801-mRNA-1">
    <property type="protein sequence ID" value="HDID_0001062801-mRNA-1"/>
    <property type="gene ID" value="HDID_0001062801"/>
</dbReference>
<comment type="subcellular location">
    <subcellularLocation>
        <location evidence="1">Nucleus</location>
    </subcellularLocation>
</comment>
<keyword evidence="2" id="KW-0597">Phosphoprotein</keyword>
<accession>A0A0R3SXY3</accession>
<evidence type="ECO:0000313" key="10">
    <source>
        <dbReference type="WBParaSite" id="HDID_0001062801-mRNA-1"/>
    </source>
</evidence>
<dbReference type="Proteomes" id="UP000321570">
    <property type="component" value="Unassembled WGS sequence"/>
</dbReference>
<dbReference type="Pfam" id="PF21524">
    <property type="entry name" value="SAMD1_WH"/>
    <property type="match status" value="1"/>
</dbReference>
<keyword evidence="9" id="KW-1185">Reference proteome</keyword>
<gene>
    <name evidence="6" type="ORF">HDID_LOCUS10626</name>
    <name evidence="7" type="ORF">WMSIL1_LOCUS409</name>
</gene>
<evidence type="ECO:0000313" key="6">
    <source>
        <dbReference type="EMBL" id="VDL63663.1"/>
    </source>
</evidence>
<protein>
    <submittedName>
        <fullName evidence="10">HTH OST-type domain-containing protein</fullName>
    </submittedName>
</protein>
<evidence type="ECO:0000256" key="2">
    <source>
        <dbReference type="ARBA" id="ARBA00022553"/>
    </source>
</evidence>
<name>A0A0R3SXY3_HYMDI</name>
<reference evidence="10" key="1">
    <citation type="submission" date="2017-02" db="UniProtKB">
        <authorList>
            <consortium name="WormBaseParasite"/>
        </authorList>
    </citation>
    <scope>IDENTIFICATION</scope>
</reference>
<dbReference type="GO" id="GO:0006325">
    <property type="term" value="P:chromatin organization"/>
    <property type="evidence" value="ECO:0007669"/>
    <property type="project" value="UniProtKB-KW"/>
</dbReference>
<evidence type="ECO:0000313" key="9">
    <source>
        <dbReference type="Proteomes" id="UP000321570"/>
    </source>
</evidence>
<evidence type="ECO:0000256" key="1">
    <source>
        <dbReference type="ARBA" id="ARBA00004123"/>
    </source>
</evidence>
<keyword evidence="4" id="KW-0539">Nucleus</keyword>
<dbReference type="EMBL" id="CABIJS010000011">
    <property type="protein sequence ID" value="VUZ39143.1"/>
    <property type="molecule type" value="Genomic_DNA"/>
</dbReference>
<proteinExistence type="predicted"/>
<dbReference type="GO" id="GO:0005634">
    <property type="term" value="C:nucleus"/>
    <property type="evidence" value="ECO:0007669"/>
    <property type="project" value="UniProtKB-SubCell"/>
</dbReference>
<feature type="domain" description="SAMD1-like winged helix (WH)" evidence="5">
    <location>
        <begin position="25"/>
        <end position="86"/>
    </location>
</feature>
<keyword evidence="3" id="KW-0156">Chromatin regulator</keyword>
<reference evidence="7 9" key="3">
    <citation type="submission" date="2019-07" db="EMBL/GenBank/DDBJ databases">
        <authorList>
            <person name="Jastrzebski P J."/>
            <person name="Paukszto L."/>
            <person name="Jastrzebski P J."/>
        </authorList>
    </citation>
    <scope>NUCLEOTIDE SEQUENCE [LARGE SCALE GENOMIC DNA]</scope>
    <source>
        <strain evidence="7 9">WMS-il1</strain>
    </source>
</reference>
<evidence type="ECO:0000313" key="8">
    <source>
        <dbReference type="Proteomes" id="UP000274504"/>
    </source>
</evidence>
<organism evidence="10">
    <name type="scientific">Hymenolepis diminuta</name>
    <name type="common">Rat tapeworm</name>
    <dbReference type="NCBI Taxonomy" id="6216"/>
    <lineage>
        <taxon>Eukaryota</taxon>
        <taxon>Metazoa</taxon>
        <taxon>Spiralia</taxon>
        <taxon>Lophotrochozoa</taxon>
        <taxon>Platyhelminthes</taxon>
        <taxon>Cestoda</taxon>
        <taxon>Eucestoda</taxon>
        <taxon>Cyclophyllidea</taxon>
        <taxon>Hymenolepididae</taxon>
        <taxon>Hymenolepis</taxon>
    </lineage>
</organism>
<evidence type="ECO:0000313" key="7">
    <source>
        <dbReference type="EMBL" id="VUZ39143.1"/>
    </source>
</evidence>
<sequence length="584" mass="66516">MNAPILSSYLQRITHLETINLHRDVILKAIAEIQERLQRTYRSKLFKYINQKYGVPHSDTEICLERLIICGDIKIVKHKDGESYWNSKDICLTTPNKPTFSIQQFYLLYSPLPANPEHLEEVDFHREKLLEAVNGRWVDIQFIVKFLCDHYNISLTDTEICLHHLLAREVLIAVYYNGIIVYKNPRDRNFYGETKLNNPIVSQALKDALQCLSATNGYRTFTSYEISRTLRMFISVVLNSEKVISESQMPRELSGNELVLSLDREAMYGKITKVDNVSYGLEGINFTYQGYCSINPNLNEIGANQNMPSSSTSLAAKLSDIYDATRQGQTTTLADALQSSTHFFANQKSHTSTIPAVNSNQFSFLPCLNPNNSYVFHDGVNECRMQPSLSQTFFGLPYSHPNPLTQTVIDQYSNFNYEQKAAYEGNTTQFPLDTNNEDQLTTINEGNDSAIPPTINMVMSTESLRNCQLESEIMQDQGKGELSRSREMTQLANVENDKRTSMHSFQKQNVQSGEFSERFQDVNKELGPTAISYNTISSDLTGCPMEFSNERNLTSFDVQDEELKVLFDNLEKNITVSQQNVSKN</sequence>
<evidence type="ECO:0000256" key="3">
    <source>
        <dbReference type="ARBA" id="ARBA00022853"/>
    </source>
</evidence>
<dbReference type="AlphaFoldDB" id="A0A0R3SXY3"/>
<dbReference type="EMBL" id="UYSG01011803">
    <property type="protein sequence ID" value="VDL63663.1"/>
    <property type="molecule type" value="Genomic_DNA"/>
</dbReference>
<dbReference type="GO" id="GO:0003677">
    <property type="term" value="F:DNA binding"/>
    <property type="evidence" value="ECO:0007669"/>
    <property type="project" value="InterPro"/>
</dbReference>
<dbReference type="STRING" id="6216.A0A0R3SXY3"/>
<dbReference type="InterPro" id="IPR048589">
    <property type="entry name" value="SAMD1-like_WH"/>
</dbReference>
<dbReference type="Proteomes" id="UP000274504">
    <property type="component" value="Unassembled WGS sequence"/>
</dbReference>
<reference evidence="6 8" key="2">
    <citation type="submission" date="2018-11" db="EMBL/GenBank/DDBJ databases">
        <authorList>
            <consortium name="Pathogen Informatics"/>
        </authorList>
    </citation>
    <scope>NUCLEOTIDE SEQUENCE [LARGE SCALE GENOMIC DNA]</scope>
</reference>
<evidence type="ECO:0000259" key="5">
    <source>
        <dbReference type="Pfam" id="PF21524"/>
    </source>
</evidence>